<dbReference type="InterPro" id="IPR013783">
    <property type="entry name" value="Ig-like_fold"/>
</dbReference>
<dbReference type="AlphaFoldDB" id="A0A9D3T5J8"/>
<dbReference type="GO" id="GO:0009897">
    <property type="term" value="C:external side of plasma membrane"/>
    <property type="evidence" value="ECO:0007669"/>
    <property type="project" value="TreeGrafter"/>
</dbReference>
<dbReference type="GO" id="GO:0042130">
    <property type="term" value="P:negative regulation of T cell proliferation"/>
    <property type="evidence" value="ECO:0007669"/>
    <property type="project" value="TreeGrafter"/>
</dbReference>
<proteinExistence type="predicted"/>
<comment type="caution">
    <text evidence="13">The sequence shown here is derived from an EMBL/GenBank/DDBJ whole genome shotgun (WGS) entry which is preliminary data.</text>
</comment>
<keyword evidence="10" id="KW-0393">Immunoglobulin domain</keyword>
<gene>
    <name evidence="13" type="ORF">MATL_G00119010</name>
</gene>
<keyword evidence="14" id="KW-1185">Reference proteome</keyword>
<evidence type="ECO:0000259" key="12">
    <source>
        <dbReference type="PROSITE" id="PS50835"/>
    </source>
</evidence>
<evidence type="ECO:0000256" key="8">
    <source>
        <dbReference type="ARBA" id="ARBA00023170"/>
    </source>
</evidence>
<evidence type="ECO:0000256" key="9">
    <source>
        <dbReference type="ARBA" id="ARBA00023180"/>
    </source>
</evidence>
<evidence type="ECO:0000256" key="5">
    <source>
        <dbReference type="ARBA" id="ARBA00022989"/>
    </source>
</evidence>
<dbReference type="InterPro" id="IPR007110">
    <property type="entry name" value="Ig-like_dom"/>
</dbReference>
<keyword evidence="8" id="KW-0675">Receptor</keyword>
<dbReference type="GO" id="GO:0042102">
    <property type="term" value="P:positive regulation of T cell proliferation"/>
    <property type="evidence" value="ECO:0007669"/>
    <property type="project" value="TreeGrafter"/>
</dbReference>
<evidence type="ECO:0000256" key="10">
    <source>
        <dbReference type="ARBA" id="ARBA00023319"/>
    </source>
</evidence>
<feature type="domain" description="Ig-like" evidence="12">
    <location>
        <begin position="146"/>
        <end position="225"/>
    </location>
</feature>
<keyword evidence="2" id="KW-1003">Cell membrane</keyword>
<evidence type="ECO:0000256" key="4">
    <source>
        <dbReference type="ARBA" id="ARBA00022729"/>
    </source>
</evidence>
<dbReference type="GO" id="GO:0006955">
    <property type="term" value="P:immune response"/>
    <property type="evidence" value="ECO:0007669"/>
    <property type="project" value="TreeGrafter"/>
</dbReference>
<evidence type="ECO:0000256" key="2">
    <source>
        <dbReference type="ARBA" id="ARBA00022475"/>
    </source>
</evidence>
<dbReference type="InterPro" id="IPR051713">
    <property type="entry name" value="T-cell_Activation_Regulation"/>
</dbReference>
<sequence>MNGSGLKTDVTQGLAPMFLMNCCCLLSVLVCLATLPQLGTLEEVKAQVGGYVRLPCYHNTSMGIIFMYIQKTTPEIFINGYHFEKGIAPHLKYINRTAVDHRTGWMDLWDVSVTDEGEYQCIFMEKTKESKTLTFQLTVTANYSEPVMTVIPKDRDDDGGCLITCSSSGGYPNRSLEWTLQPEVATTQWMVMNRSSVQDPITMLYNVSWTIHINSSQSLSVSCSVGGTVTQLQEICNNKRPPESDQPDMTVIVASLVPAILLIIGFIFIIRMHKCSPVANSPVTGDEPGSRELESLT</sequence>
<protein>
    <recommendedName>
        <fullName evidence="12">Ig-like domain-containing protein</fullName>
    </recommendedName>
</protein>
<evidence type="ECO:0000313" key="13">
    <source>
        <dbReference type="EMBL" id="KAG7470925.1"/>
    </source>
</evidence>
<name>A0A9D3T5J8_MEGAT</name>
<dbReference type="GO" id="GO:0071222">
    <property type="term" value="P:cellular response to lipopolysaccharide"/>
    <property type="evidence" value="ECO:0007669"/>
    <property type="project" value="TreeGrafter"/>
</dbReference>
<keyword evidence="7" id="KW-1015">Disulfide bond</keyword>
<feature type="transmembrane region" description="Helical" evidence="11">
    <location>
        <begin position="14"/>
        <end position="35"/>
    </location>
</feature>
<evidence type="ECO:0000313" key="14">
    <source>
        <dbReference type="Proteomes" id="UP001046870"/>
    </source>
</evidence>
<dbReference type="GO" id="GO:0031295">
    <property type="term" value="P:T cell costimulation"/>
    <property type="evidence" value="ECO:0007669"/>
    <property type="project" value="TreeGrafter"/>
</dbReference>
<dbReference type="EMBL" id="JAFDVH010000009">
    <property type="protein sequence ID" value="KAG7470925.1"/>
    <property type="molecule type" value="Genomic_DNA"/>
</dbReference>
<organism evidence="13 14">
    <name type="scientific">Megalops atlanticus</name>
    <name type="common">Tarpon</name>
    <name type="synonym">Clupea gigantea</name>
    <dbReference type="NCBI Taxonomy" id="7932"/>
    <lineage>
        <taxon>Eukaryota</taxon>
        <taxon>Metazoa</taxon>
        <taxon>Chordata</taxon>
        <taxon>Craniata</taxon>
        <taxon>Vertebrata</taxon>
        <taxon>Euteleostomi</taxon>
        <taxon>Actinopterygii</taxon>
        <taxon>Neopterygii</taxon>
        <taxon>Teleostei</taxon>
        <taxon>Elopiformes</taxon>
        <taxon>Megalopidae</taxon>
        <taxon>Megalops</taxon>
    </lineage>
</organism>
<feature type="transmembrane region" description="Helical" evidence="11">
    <location>
        <begin position="249"/>
        <end position="270"/>
    </location>
</feature>
<dbReference type="SUPFAM" id="SSF48726">
    <property type="entry name" value="Immunoglobulin"/>
    <property type="match status" value="1"/>
</dbReference>
<dbReference type="PROSITE" id="PS50835">
    <property type="entry name" value="IG_LIKE"/>
    <property type="match status" value="1"/>
</dbReference>
<dbReference type="InterPro" id="IPR013106">
    <property type="entry name" value="Ig_V-set"/>
</dbReference>
<reference evidence="13" key="1">
    <citation type="submission" date="2021-01" db="EMBL/GenBank/DDBJ databases">
        <authorList>
            <person name="Zahm M."/>
            <person name="Roques C."/>
            <person name="Cabau C."/>
            <person name="Klopp C."/>
            <person name="Donnadieu C."/>
            <person name="Jouanno E."/>
            <person name="Lampietro C."/>
            <person name="Louis A."/>
            <person name="Herpin A."/>
            <person name="Echchiki A."/>
            <person name="Berthelot C."/>
            <person name="Parey E."/>
            <person name="Roest-Crollius H."/>
            <person name="Braasch I."/>
            <person name="Postlethwait J."/>
            <person name="Bobe J."/>
            <person name="Montfort J."/>
            <person name="Bouchez O."/>
            <person name="Begum T."/>
            <person name="Mejri S."/>
            <person name="Adams A."/>
            <person name="Chen W.-J."/>
            <person name="Guiguen Y."/>
        </authorList>
    </citation>
    <scope>NUCLEOTIDE SEQUENCE</scope>
    <source>
        <strain evidence="13">YG-15Mar2019-1</strain>
        <tissue evidence="13">Brain</tissue>
    </source>
</reference>
<keyword evidence="3 11" id="KW-0812">Transmembrane</keyword>
<evidence type="ECO:0000256" key="6">
    <source>
        <dbReference type="ARBA" id="ARBA00023136"/>
    </source>
</evidence>
<dbReference type="InterPro" id="IPR036179">
    <property type="entry name" value="Ig-like_dom_sf"/>
</dbReference>
<dbReference type="Gene3D" id="2.60.40.10">
    <property type="entry name" value="Immunoglobulins"/>
    <property type="match status" value="2"/>
</dbReference>
<dbReference type="PANTHER" id="PTHR25466">
    <property type="entry name" value="T-LYMPHOCYTE ACTIVATION ANTIGEN"/>
    <property type="match status" value="1"/>
</dbReference>
<accession>A0A9D3T5J8</accession>
<keyword evidence="9" id="KW-0325">Glycoprotein</keyword>
<keyword evidence="5 11" id="KW-1133">Transmembrane helix</keyword>
<evidence type="ECO:0000256" key="11">
    <source>
        <dbReference type="SAM" id="Phobius"/>
    </source>
</evidence>
<evidence type="ECO:0000256" key="3">
    <source>
        <dbReference type="ARBA" id="ARBA00022692"/>
    </source>
</evidence>
<dbReference type="Pfam" id="PF07686">
    <property type="entry name" value="V-set"/>
    <property type="match status" value="1"/>
</dbReference>
<dbReference type="PANTHER" id="PTHR25466:SF2">
    <property type="entry name" value="T-LYMPHOCYTE ACTIVATION ANTIGEN CD86"/>
    <property type="match status" value="1"/>
</dbReference>
<dbReference type="GO" id="GO:0007166">
    <property type="term" value="P:cell surface receptor signaling pathway"/>
    <property type="evidence" value="ECO:0007669"/>
    <property type="project" value="TreeGrafter"/>
</dbReference>
<keyword evidence="4" id="KW-0732">Signal</keyword>
<comment type="subcellular location">
    <subcellularLocation>
        <location evidence="1">Cell membrane</location>
        <topology evidence="1">Single-pass type I membrane protein</topology>
    </subcellularLocation>
</comment>
<keyword evidence="6 11" id="KW-0472">Membrane</keyword>
<evidence type="ECO:0000256" key="1">
    <source>
        <dbReference type="ARBA" id="ARBA00004251"/>
    </source>
</evidence>
<dbReference type="OrthoDB" id="9904387at2759"/>
<evidence type="ECO:0000256" key="7">
    <source>
        <dbReference type="ARBA" id="ARBA00023157"/>
    </source>
</evidence>
<dbReference type="Proteomes" id="UP001046870">
    <property type="component" value="Chromosome 9"/>
</dbReference>